<evidence type="ECO:0000256" key="1">
    <source>
        <dbReference type="SAM" id="SignalP"/>
    </source>
</evidence>
<feature type="chain" id="PRO_5032393853" evidence="1">
    <location>
        <begin position="29"/>
        <end position="538"/>
    </location>
</feature>
<evidence type="ECO:0000313" key="3">
    <source>
        <dbReference type="Proteomes" id="UP000626109"/>
    </source>
</evidence>
<dbReference type="EMBL" id="CAJNNW010033335">
    <property type="protein sequence ID" value="CAE8718206.1"/>
    <property type="molecule type" value="Genomic_DNA"/>
</dbReference>
<dbReference type="AlphaFoldDB" id="A0A813L142"/>
<feature type="signal peptide" evidence="1">
    <location>
        <begin position="1"/>
        <end position="28"/>
    </location>
</feature>
<sequence>MLAEWTRTRRRTVWVVALLLFHIEDGTSQPEPAGVFPELPRLFGGESCPPRPSLRPADCRRVDTIINRVLYDQLEAVHAIAIDAFETSTTLWTDLAQILQFLNGLREFLCHARYGYCHFPDTEVLFNHMEVACQELNAACEAMPYCSEALAGGDLCKDSVNTEAQNGRLFGRVLDGLAVFVARLAMKSDLEEGTWADLPHLASVLAAGSLARRGVGFRDQGDICSEQLAPRRIQGLDGKIYDVGGGLKARLLTPWRAIGLFTELDDLGPSMLRHVVNLGAGEMDAANCVLERGRGFSGILLEVDEKRAKDLRKRFRNRPEVQVVTRVLEPREFPQALLDAAWNLERELPAPGSRYPAFLKIDVDNGDCDYLSAWLATGYKPVIIQMEIVHSYIPPDIGLAIPFERRISSEGVDEQYNFAHSMMSVGCSLGAVLSLLGGEYSLLSWSFFKPVDAEFVLTSWARERNLLSEVVEPERIPEFWRKAVSRREAWTRDFYHGLELDPHIMVDDLLSNDEQQLEIQRAQELLRERIDASQHAEG</sequence>
<evidence type="ECO:0000313" key="2">
    <source>
        <dbReference type="EMBL" id="CAE8718206.1"/>
    </source>
</evidence>
<proteinExistence type="predicted"/>
<organism evidence="2 3">
    <name type="scientific">Polarella glacialis</name>
    <name type="common">Dinoflagellate</name>
    <dbReference type="NCBI Taxonomy" id="89957"/>
    <lineage>
        <taxon>Eukaryota</taxon>
        <taxon>Sar</taxon>
        <taxon>Alveolata</taxon>
        <taxon>Dinophyceae</taxon>
        <taxon>Suessiales</taxon>
        <taxon>Suessiaceae</taxon>
        <taxon>Polarella</taxon>
    </lineage>
</organism>
<comment type="caution">
    <text evidence="2">The sequence shown here is derived from an EMBL/GenBank/DDBJ whole genome shotgun (WGS) entry which is preliminary data.</text>
</comment>
<reference evidence="2" key="1">
    <citation type="submission" date="2021-02" db="EMBL/GenBank/DDBJ databases">
        <authorList>
            <person name="Dougan E. K."/>
            <person name="Rhodes N."/>
            <person name="Thang M."/>
            <person name="Chan C."/>
        </authorList>
    </citation>
    <scope>NUCLEOTIDE SEQUENCE</scope>
</reference>
<gene>
    <name evidence="2" type="ORF">PGLA2088_LOCUS39955</name>
</gene>
<protein>
    <submittedName>
        <fullName evidence="2">Uncharacterized protein</fullName>
    </submittedName>
</protein>
<keyword evidence="1" id="KW-0732">Signal</keyword>
<dbReference type="Proteomes" id="UP000626109">
    <property type="component" value="Unassembled WGS sequence"/>
</dbReference>
<name>A0A813L142_POLGL</name>
<accession>A0A813L142</accession>